<dbReference type="STRING" id="1271860.SAMN05216174_102299"/>
<keyword evidence="3" id="KW-1185">Reference proteome</keyword>
<dbReference type="InterPro" id="IPR002575">
    <property type="entry name" value="Aminoglycoside_PTrfase"/>
</dbReference>
<dbReference type="InterPro" id="IPR011009">
    <property type="entry name" value="Kinase-like_dom_sf"/>
</dbReference>
<sequence length="278" mass="29963">MTGERPLIEDRLRRRFGDSVLPWVAALPDLLNDLAAAWDLELGEVFPEGASAVTMRVHRAGTPAVLKVSPDPAFAAEQAEVLRAFAPSGRVPEILAADTAVGALLLELIPGAVGWPTPTRFGALLHDLHTAVPAPEHLTHRDLRSATAEFLPRFPPTGPVTAQDMDRATHILADLLDTQGPPVLLHGDLHQENLLDAGDPRGLVVLDPKACLGDPEFDAVDYVLSAPDIPARRDALLATTTLDPDRLDRWCRAMAPLVAVSFFRRGLPLAPVLTYARA</sequence>
<dbReference type="SUPFAM" id="SSF56112">
    <property type="entry name" value="Protein kinase-like (PK-like)"/>
    <property type="match status" value="1"/>
</dbReference>
<dbReference type="Pfam" id="PF01636">
    <property type="entry name" value="APH"/>
    <property type="match status" value="1"/>
</dbReference>
<evidence type="ECO:0000313" key="3">
    <source>
        <dbReference type="Proteomes" id="UP000199501"/>
    </source>
</evidence>
<reference evidence="3" key="1">
    <citation type="submission" date="2016-10" db="EMBL/GenBank/DDBJ databases">
        <authorList>
            <person name="Varghese N."/>
            <person name="Submissions S."/>
        </authorList>
    </citation>
    <scope>NUCLEOTIDE SEQUENCE [LARGE SCALE GENOMIC DNA]</scope>
    <source>
        <strain evidence="3">IBRC-M 10403</strain>
    </source>
</reference>
<name>A0A1G6M023_9PSEU</name>
<dbReference type="Proteomes" id="UP000199501">
    <property type="component" value="Unassembled WGS sequence"/>
</dbReference>
<feature type="domain" description="Aminoglycoside phosphotransferase" evidence="1">
    <location>
        <begin position="45"/>
        <end position="247"/>
    </location>
</feature>
<dbReference type="GO" id="GO:0016301">
    <property type="term" value="F:kinase activity"/>
    <property type="evidence" value="ECO:0007669"/>
    <property type="project" value="UniProtKB-KW"/>
</dbReference>
<keyword evidence="2" id="KW-0808">Transferase</keyword>
<evidence type="ECO:0000313" key="2">
    <source>
        <dbReference type="EMBL" id="SDC48335.1"/>
    </source>
</evidence>
<dbReference type="AlphaFoldDB" id="A0A1G6M023"/>
<dbReference type="Gene3D" id="3.90.1200.10">
    <property type="match status" value="1"/>
</dbReference>
<dbReference type="EMBL" id="FMZZ01000002">
    <property type="protein sequence ID" value="SDC48335.1"/>
    <property type="molecule type" value="Genomic_DNA"/>
</dbReference>
<organism evidence="2 3">
    <name type="scientific">Actinokineospora iranica</name>
    <dbReference type="NCBI Taxonomy" id="1271860"/>
    <lineage>
        <taxon>Bacteria</taxon>
        <taxon>Bacillati</taxon>
        <taxon>Actinomycetota</taxon>
        <taxon>Actinomycetes</taxon>
        <taxon>Pseudonocardiales</taxon>
        <taxon>Pseudonocardiaceae</taxon>
        <taxon>Actinokineospora</taxon>
    </lineage>
</organism>
<gene>
    <name evidence="2" type="ORF">SAMN05216174_102299</name>
</gene>
<proteinExistence type="predicted"/>
<protein>
    <submittedName>
        <fullName evidence="2">Streptomycin 6-kinase</fullName>
    </submittedName>
</protein>
<accession>A0A1G6M023</accession>
<keyword evidence="2" id="KW-0418">Kinase</keyword>
<evidence type="ECO:0000259" key="1">
    <source>
        <dbReference type="Pfam" id="PF01636"/>
    </source>
</evidence>
<dbReference type="RefSeq" id="WP_175482705.1">
    <property type="nucleotide sequence ID" value="NZ_FMZZ01000002.1"/>
</dbReference>